<feature type="region of interest" description="Disordered" evidence="1">
    <location>
        <begin position="193"/>
        <end position="339"/>
    </location>
</feature>
<protein>
    <submittedName>
        <fullName evidence="2">Uncharacterized protein</fullName>
    </submittedName>
</protein>
<reference evidence="3" key="1">
    <citation type="submission" date="2017-03" db="EMBL/GenBank/DDBJ databases">
        <title>Phytopthora megakarya and P. palmivora, two closely related causual agents of cacao black pod achieved similar genome size and gene model numbers by different mechanisms.</title>
        <authorList>
            <person name="Ali S."/>
            <person name="Shao J."/>
            <person name="Larry D.J."/>
            <person name="Kronmiller B."/>
            <person name="Shen D."/>
            <person name="Strem M.D."/>
            <person name="Melnick R.L."/>
            <person name="Guiltinan M.J."/>
            <person name="Tyler B.M."/>
            <person name="Meinhardt L.W."/>
            <person name="Bailey B.A."/>
        </authorList>
    </citation>
    <scope>NUCLEOTIDE SEQUENCE [LARGE SCALE GENOMIC DNA]</scope>
    <source>
        <strain evidence="3">zdho120</strain>
    </source>
</reference>
<comment type="caution">
    <text evidence="2">The sequence shown here is derived from an EMBL/GenBank/DDBJ whole genome shotgun (WGS) entry which is preliminary data.</text>
</comment>
<evidence type="ECO:0000313" key="2">
    <source>
        <dbReference type="EMBL" id="OWZ06086.1"/>
    </source>
</evidence>
<feature type="compositionally biased region" description="Low complexity" evidence="1">
    <location>
        <begin position="198"/>
        <end position="251"/>
    </location>
</feature>
<keyword evidence="3" id="KW-1185">Reference proteome</keyword>
<gene>
    <name evidence="2" type="ORF">PHMEG_00021713</name>
</gene>
<dbReference type="Proteomes" id="UP000198211">
    <property type="component" value="Unassembled WGS sequence"/>
</dbReference>
<dbReference type="EMBL" id="NBNE01004123">
    <property type="protein sequence ID" value="OWZ06086.1"/>
    <property type="molecule type" value="Genomic_DNA"/>
</dbReference>
<name>A0A225VKK7_9STRA</name>
<proteinExistence type="predicted"/>
<organism evidence="2 3">
    <name type="scientific">Phytophthora megakarya</name>
    <dbReference type="NCBI Taxonomy" id="4795"/>
    <lineage>
        <taxon>Eukaryota</taxon>
        <taxon>Sar</taxon>
        <taxon>Stramenopiles</taxon>
        <taxon>Oomycota</taxon>
        <taxon>Peronosporomycetes</taxon>
        <taxon>Peronosporales</taxon>
        <taxon>Peronosporaceae</taxon>
        <taxon>Phytophthora</taxon>
    </lineage>
</organism>
<evidence type="ECO:0000256" key="1">
    <source>
        <dbReference type="SAM" id="MobiDB-lite"/>
    </source>
</evidence>
<sequence length="339" mass="34645">MVNSKIHNTLAAALVVSTANAHGHLGAPVVTFPNGVDNTQFIATIESSASGFSGSFSGSPAENTAAFTTAFDSSKYSSLKEFVTDLGQIVANGANIECGLTDPNETPQPLPNEIEWTHSDTEGFTSSHEGPCEAWCDDTRVFHDTDCAAHFTTAPAKMPYDKAGCSGASRLSFYWLALHSSTWQVYANCAALEGGSGSSSPSQSNSTSSGSTGQSDTPTVTTATPTATTTTPSTATPTATTSTPTTLAPNTGSSVAGEEDDCGSLDVAGSDEDCGSLDVAGSDEDQVAGEADTNEEDCGSLDVTGTDKNENTPVSESSLDFGDVGGSYISGKVQAPNQH</sequence>
<dbReference type="AlphaFoldDB" id="A0A225VKK7"/>
<dbReference type="OrthoDB" id="166596at2759"/>
<evidence type="ECO:0000313" key="3">
    <source>
        <dbReference type="Proteomes" id="UP000198211"/>
    </source>
</evidence>
<feature type="compositionally biased region" description="Acidic residues" evidence="1">
    <location>
        <begin position="257"/>
        <end position="299"/>
    </location>
</feature>
<accession>A0A225VKK7</accession>